<dbReference type="Gramene" id="RZC78187">
    <property type="protein sequence ID" value="RZC78187"/>
    <property type="gene ID" value="C5167_002379"/>
</dbReference>
<dbReference type="AlphaFoldDB" id="A0A4Y7KZJ3"/>
<gene>
    <name evidence="1" type="ORF">C5167_002379</name>
</gene>
<reference evidence="1 2" key="1">
    <citation type="journal article" date="2018" name="Science">
        <title>The opium poppy genome and morphinan production.</title>
        <authorList>
            <person name="Guo L."/>
            <person name="Winzer T."/>
            <person name="Yang X."/>
            <person name="Li Y."/>
            <person name="Ning Z."/>
            <person name="He Z."/>
            <person name="Teodor R."/>
            <person name="Lu Y."/>
            <person name="Bowser T.A."/>
            <person name="Graham I.A."/>
            <person name="Ye K."/>
        </authorList>
    </citation>
    <scope>NUCLEOTIDE SEQUENCE [LARGE SCALE GENOMIC DNA]</scope>
    <source>
        <strain evidence="2">cv. HN1</strain>
        <tissue evidence="1">Leaves</tissue>
    </source>
</reference>
<organism evidence="1 2">
    <name type="scientific">Papaver somniferum</name>
    <name type="common">Opium poppy</name>
    <dbReference type="NCBI Taxonomy" id="3469"/>
    <lineage>
        <taxon>Eukaryota</taxon>
        <taxon>Viridiplantae</taxon>
        <taxon>Streptophyta</taxon>
        <taxon>Embryophyta</taxon>
        <taxon>Tracheophyta</taxon>
        <taxon>Spermatophyta</taxon>
        <taxon>Magnoliopsida</taxon>
        <taxon>Ranunculales</taxon>
        <taxon>Papaveraceae</taxon>
        <taxon>Papaveroideae</taxon>
        <taxon>Papaver</taxon>
    </lineage>
</organism>
<protein>
    <submittedName>
        <fullName evidence="1">Uncharacterized protein</fullName>
    </submittedName>
</protein>
<evidence type="ECO:0000313" key="1">
    <source>
        <dbReference type="EMBL" id="RZC78187.1"/>
    </source>
</evidence>
<proteinExistence type="predicted"/>
<sequence length="86" mass="9424">MSKDCVRKLFPLCRLPPLEVTESILVGRLKGIAADNKLDVCSNVIENDSGINVGGLEKRVQTVEGHVDAGRLIALITRFQNQLSSY</sequence>
<dbReference type="Proteomes" id="UP000316621">
    <property type="component" value="Chromosome 9"/>
</dbReference>
<evidence type="ECO:0000313" key="2">
    <source>
        <dbReference type="Proteomes" id="UP000316621"/>
    </source>
</evidence>
<name>A0A4Y7KZJ3_PAPSO</name>
<dbReference type="EMBL" id="CM010723">
    <property type="protein sequence ID" value="RZC78187.1"/>
    <property type="molecule type" value="Genomic_DNA"/>
</dbReference>
<keyword evidence="2" id="KW-1185">Reference proteome</keyword>
<accession>A0A4Y7KZJ3</accession>